<dbReference type="PANTHER" id="PTHR48251:SF1">
    <property type="entry name" value="COILED-COIL DOMAIN-CONTAINING PROTEIN 160"/>
    <property type="match status" value="1"/>
</dbReference>
<dbReference type="InParanoid" id="H3BD63"/>
<proteinExistence type="predicted"/>
<name>H3BD63_LATCH</name>
<dbReference type="EMBL" id="AFYH01024761">
    <property type="status" value="NOT_ANNOTATED_CDS"/>
    <property type="molecule type" value="Genomic_DNA"/>
</dbReference>
<dbReference type="eggNOG" id="ENOG502RVAM">
    <property type="taxonomic scope" value="Eukaryota"/>
</dbReference>
<reference evidence="3" key="1">
    <citation type="submission" date="2011-08" db="EMBL/GenBank/DDBJ databases">
        <title>The draft genome of Latimeria chalumnae.</title>
        <authorList>
            <person name="Di Palma F."/>
            <person name="Alfoldi J."/>
            <person name="Johnson J."/>
            <person name="Berlin A."/>
            <person name="Gnerre S."/>
            <person name="Jaffe D."/>
            <person name="MacCallum I."/>
            <person name="Young S."/>
            <person name="Walker B.J."/>
            <person name="Lander E."/>
            <person name="Lindblad-Toh K."/>
        </authorList>
    </citation>
    <scope>NUCLEOTIDE SEQUENCE [LARGE SCALE GENOMIC DNA]</scope>
    <source>
        <strain evidence="3">Wild caught</strain>
    </source>
</reference>
<accession>H3BD63</accession>
<reference evidence="2" key="3">
    <citation type="submission" date="2025-09" db="UniProtKB">
        <authorList>
            <consortium name="Ensembl"/>
        </authorList>
    </citation>
    <scope>IDENTIFICATION</scope>
</reference>
<dbReference type="Proteomes" id="UP000008672">
    <property type="component" value="Unassembled WGS sequence"/>
</dbReference>
<reference evidence="2" key="2">
    <citation type="submission" date="2025-08" db="UniProtKB">
        <authorList>
            <consortium name="Ensembl"/>
        </authorList>
    </citation>
    <scope>IDENTIFICATION</scope>
</reference>
<organism evidence="2 3">
    <name type="scientific">Latimeria chalumnae</name>
    <name type="common">Coelacanth</name>
    <dbReference type="NCBI Taxonomy" id="7897"/>
    <lineage>
        <taxon>Eukaryota</taxon>
        <taxon>Metazoa</taxon>
        <taxon>Chordata</taxon>
        <taxon>Craniata</taxon>
        <taxon>Vertebrata</taxon>
        <taxon>Euteleostomi</taxon>
        <taxon>Coelacanthiformes</taxon>
        <taxon>Coelacanthidae</taxon>
        <taxon>Latimeria</taxon>
    </lineage>
</organism>
<gene>
    <name evidence="2" type="primary">CCDC160</name>
</gene>
<keyword evidence="3" id="KW-1185">Reference proteome</keyword>
<dbReference type="PANTHER" id="PTHR48251">
    <property type="entry name" value="COILED-COIL DOMAIN-CONTAINING PROTEIN 160"/>
    <property type="match status" value="1"/>
</dbReference>
<dbReference type="Ensembl" id="ENSLACT00000019972.1">
    <property type="protein sequence ID" value="ENSLACP00000019834.1"/>
    <property type="gene ID" value="ENSLACG00000017439.1"/>
</dbReference>
<protein>
    <submittedName>
        <fullName evidence="2">Coiled-coil domain containing 160</fullName>
    </submittedName>
</protein>
<evidence type="ECO:0000256" key="1">
    <source>
        <dbReference type="SAM" id="Coils"/>
    </source>
</evidence>
<keyword evidence="1" id="KW-0175">Coiled coil</keyword>
<dbReference type="AlphaFoldDB" id="H3BD63"/>
<sequence>MEDAEEQHWVEELFPPHFNVEDLLGGKSHHFLISEKLASDRAKRVEEIYSVAVKQFQEEQKLKQKEYISKMTVREYKMDLCQTEKDSKGWQNTAEEKRAINCKRSDMLTSVEEGIKEIENHCIWTDQELALLRQAMFRKDLEGHFLKTQLLAMKTELENLKAKYKNLEDDLETKDRKLSESKQEMHCRTVHLEQIERENLKKDFELQTLKKDLQERSASMRVLNKELRQIKIQIQDLHFKNKELAQELKKLKQQHESEKLKMMEDVKIQYSLKVKKLQKEVETIKIELNTEKLQHARHISALEVLRKHFASLPLSNAVDEFRRSFF</sequence>
<evidence type="ECO:0000313" key="2">
    <source>
        <dbReference type="Ensembl" id="ENSLACP00000019834.1"/>
    </source>
</evidence>
<dbReference type="Bgee" id="ENSLACG00000017439">
    <property type="expression patterns" value="Expressed in chordate pharynx"/>
</dbReference>
<dbReference type="OMA" id="STWTTKE"/>
<evidence type="ECO:0000313" key="3">
    <source>
        <dbReference type="Proteomes" id="UP000008672"/>
    </source>
</evidence>
<dbReference type="HOGENOM" id="CLU_058746_0_0_1"/>
<feature type="coiled-coil region" evidence="1">
    <location>
        <begin position="150"/>
        <end position="294"/>
    </location>
</feature>
<dbReference type="GeneTree" id="ENSGT00390000013938"/>
<dbReference type="FunCoup" id="H3BD63">
    <property type="interactions" value="1"/>
</dbReference>
<dbReference type="STRING" id="7897.ENSLACP00000019834"/>